<evidence type="ECO:0000256" key="1">
    <source>
        <dbReference type="SAM" id="MobiDB-lite"/>
    </source>
</evidence>
<keyword evidence="3" id="KW-1185">Reference proteome</keyword>
<evidence type="ECO:0000313" key="2">
    <source>
        <dbReference type="EMBL" id="ADC45151.1"/>
    </source>
</evidence>
<organism evidence="2 3">
    <name type="scientific">Cupriavidus metallidurans (strain ATCC 43123 / DSM 2839 / NBRC 102507 / CH34)</name>
    <name type="common">Ralstonia metallidurans</name>
    <dbReference type="NCBI Taxonomy" id="266264"/>
    <lineage>
        <taxon>Bacteria</taxon>
        <taxon>Pseudomonadati</taxon>
        <taxon>Pseudomonadota</taxon>
        <taxon>Betaproteobacteria</taxon>
        <taxon>Burkholderiales</taxon>
        <taxon>Burkholderiaceae</taxon>
        <taxon>Cupriavidus</taxon>
    </lineage>
</organism>
<gene>
    <name evidence="2" type="ordered locus">Rmet_6544</name>
</gene>
<dbReference type="HOGENOM" id="CLU_3029133_0_0_4"/>
<reference evidence="3" key="1">
    <citation type="journal article" date="2010" name="PLoS ONE">
        <title>The complete genome sequence of Cupriavidus metallidurans strain CH34, a master survivalist in harsh and anthropogenic environments.</title>
        <authorList>
            <person name="Janssen P.J."/>
            <person name="Van Houdt R."/>
            <person name="Moors H."/>
            <person name="Monsieurs P."/>
            <person name="Morin N."/>
            <person name="Michaux A."/>
            <person name="Benotmane M.A."/>
            <person name="Leys N."/>
            <person name="Vallaeys T."/>
            <person name="Lapidus A."/>
            <person name="Monchy S."/>
            <person name="Medigue C."/>
            <person name="Taghavi S."/>
            <person name="McCorkle S."/>
            <person name="Dunn J."/>
            <person name="van der Lelie D."/>
            <person name="Mergeay M."/>
        </authorList>
    </citation>
    <scope>NUCLEOTIDE SEQUENCE [LARGE SCALE GENOMIC DNA]</scope>
    <source>
        <strain evidence="3">ATCC 43123 / DSM 2839 / NBRC 102507 / CH34</strain>
    </source>
</reference>
<name>D3DXY1_CUPMC</name>
<dbReference type="KEGG" id="rme:Rmet_6544"/>
<dbReference type="Proteomes" id="UP000002429">
    <property type="component" value="Chromosome"/>
</dbReference>
<dbReference type="EMBL" id="CP000352">
    <property type="protein sequence ID" value="ADC45151.1"/>
    <property type="molecule type" value="Genomic_DNA"/>
</dbReference>
<feature type="region of interest" description="Disordered" evidence="1">
    <location>
        <begin position="1"/>
        <end position="24"/>
    </location>
</feature>
<protein>
    <submittedName>
        <fullName evidence="2">Uncharacterized protein</fullName>
    </submittedName>
</protein>
<sequence>MYKATVGNGLFQRPSSSARPDPAASHYNRGLILGDFRRTGNGAYPDRSVRQWQGI</sequence>
<accession>D3DXY1</accession>
<dbReference type="AlphaFoldDB" id="D3DXY1"/>
<evidence type="ECO:0000313" key="3">
    <source>
        <dbReference type="Proteomes" id="UP000002429"/>
    </source>
</evidence>
<dbReference type="STRING" id="266264.Rmet_6544"/>
<feature type="compositionally biased region" description="Low complexity" evidence="1">
    <location>
        <begin position="13"/>
        <end position="24"/>
    </location>
</feature>
<proteinExistence type="predicted"/>